<proteinExistence type="predicted"/>
<organism evidence="1 2">
    <name type="scientific">Candidatus Nitrosomaritimum aestuariumsis</name>
    <dbReference type="NCBI Taxonomy" id="3342354"/>
    <lineage>
        <taxon>Archaea</taxon>
        <taxon>Nitrososphaerota</taxon>
        <taxon>Nitrososphaeria</taxon>
        <taxon>Nitrosopumilales</taxon>
        <taxon>Nitrosopumilaceae</taxon>
        <taxon>Candidatus Nitrosomaritimum</taxon>
    </lineage>
</organism>
<reference evidence="1 2" key="1">
    <citation type="journal article" date="2020" name="Appl. Environ. Microbiol.">
        <title>Genomic Characteristics of a Novel Species of Ammonia-Oxidizing Archaea from the Jiulong River Estuary.</title>
        <authorList>
            <person name="Zou D."/>
            <person name="Wan R."/>
            <person name="Han L."/>
            <person name="Xu M.N."/>
            <person name="Liu Y."/>
            <person name="Liu H."/>
            <person name="Kao S.J."/>
            <person name="Li M."/>
        </authorList>
    </citation>
    <scope>NUCLEOTIDE SEQUENCE [LARGE SCALE GENOMIC DNA]</scope>
    <source>
        <strain evidence="1">W2bin3</strain>
    </source>
</reference>
<keyword evidence="1" id="KW-0808">Transferase</keyword>
<gene>
    <name evidence="1" type="ORF">H2B05_00670</name>
</gene>
<comment type="caution">
    <text evidence="1">The sequence shown here is derived from an EMBL/GenBank/DDBJ whole genome shotgun (WGS) entry which is preliminary data.</text>
</comment>
<protein>
    <submittedName>
        <fullName evidence="1">UMP kinase</fullName>
    </submittedName>
</protein>
<evidence type="ECO:0000313" key="2">
    <source>
        <dbReference type="Proteomes" id="UP000526786"/>
    </source>
</evidence>
<keyword evidence="1" id="KW-0418">Kinase</keyword>
<sequence length="133" mass="14288">MKKRIVIKLSGRVFGMDNVKVLKDYAAFLVKISKICQPIVIAGGGNIARHYISHARSSGADESTLDELGIEISRLNAKLLIYALKNKAYSHPPTTLQEVRHAVDDGLIVVTGGLHPGQSTNGTAALIAEKIKA</sequence>
<dbReference type="EMBL" id="JACENC010000029">
    <property type="protein sequence ID" value="MBA4453443.1"/>
    <property type="molecule type" value="Genomic_DNA"/>
</dbReference>
<feature type="non-terminal residue" evidence="1">
    <location>
        <position position="133"/>
    </location>
</feature>
<accession>A0AC60W1S5</accession>
<evidence type="ECO:0000313" key="1">
    <source>
        <dbReference type="EMBL" id="MBA4453443.1"/>
    </source>
</evidence>
<name>A0AC60W1S5_9ARCH</name>
<dbReference type="Proteomes" id="UP000526786">
    <property type="component" value="Unassembled WGS sequence"/>
</dbReference>